<evidence type="ECO:0000256" key="1">
    <source>
        <dbReference type="SAM" id="Phobius"/>
    </source>
</evidence>
<dbReference type="InterPro" id="IPR036291">
    <property type="entry name" value="NAD(P)-bd_dom_sf"/>
</dbReference>
<keyword evidence="3" id="KW-1185">Reference proteome</keyword>
<keyword evidence="1" id="KW-0812">Transmembrane</keyword>
<dbReference type="AlphaFoldDB" id="A0A182ELD9"/>
<dbReference type="Gene3D" id="3.40.50.720">
    <property type="entry name" value="NAD(P)-binding Rossmann-like Domain"/>
    <property type="match status" value="1"/>
</dbReference>
<dbReference type="OrthoDB" id="2735536at2759"/>
<protein>
    <submittedName>
        <fullName evidence="4">3Beta_HSD domain-containing protein</fullName>
    </submittedName>
</protein>
<feature type="transmembrane region" description="Helical" evidence="1">
    <location>
        <begin position="175"/>
        <end position="197"/>
    </location>
</feature>
<gene>
    <name evidence="2" type="ORF">NOO_LOCUS8929</name>
</gene>
<dbReference type="SUPFAM" id="SSF51735">
    <property type="entry name" value="NAD(P)-binding Rossmann-fold domains"/>
    <property type="match status" value="1"/>
</dbReference>
<feature type="transmembrane region" description="Helical" evidence="1">
    <location>
        <begin position="84"/>
        <end position="103"/>
    </location>
</feature>
<evidence type="ECO:0000313" key="4">
    <source>
        <dbReference type="WBParaSite" id="nOo.2.0.1.t08929-RA"/>
    </source>
</evidence>
<evidence type="ECO:0000313" key="3">
    <source>
        <dbReference type="Proteomes" id="UP000271087"/>
    </source>
</evidence>
<dbReference type="STRING" id="42157.A0A182ELD9"/>
<sequence>MYSQDICKRGLIFATFHKSHECTTQYSGIGNSARAMRLAEDALRRGTACGKVYNIVDGGPPVGTFSFWFPLIRALNKPLPIFKIPYILIIFLAILFENLYRYFGLEPFFTRLEVNLMSITNTYSIEQAQHDLGYEPIQNHDLSEVINYYKIVDNESRTKNKRFLMPVISSKKSRLIVLNSTSFILLMLMVFFFWLVVHHF</sequence>
<organism evidence="4">
    <name type="scientific">Onchocerca ochengi</name>
    <name type="common">Filarial nematode worm</name>
    <dbReference type="NCBI Taxonomy" id="42157"/>
    <lineage>
        <taxon>Eukaryota</taxon>
        <taxon>Metazoa</taxon>
        <taxon>Ecdysozoa</taxon>
        <taxon>Nematoda</taxon>
        <taxon>Chromadorea</taxon>
        <taxon>Rhabditida</taxon>
        <taxon>Spirurina</taxon>
        <taxon>Spiruromorpha</taxon>
        <taxon>Filarioidea</taxon>
        <taxon>Onchocercidae</taxon>
        <taxon>Onchocerca</taxon>
    </lineage>
</organism>
<reference evidence="2 3" key="2">
    <citation type="submission" date="2018-08" db="EMBL/GenBank/DDBJ databases">
        <authorList>
            <person name="Laetsch R D."/>
            <person name="Stevens L."/>
            <person name="Kumar S."/>
            <person name="Blaxter L. M."/>
        </authorList>
    </citation>
    <scope>NUCLEOTIDE SEQUENCE [LARGE SCALE GENOMIC DNA]</scope>
</reference>
<keyword evidence="1" id="KW-1133">Transmembrane helix</keyword>
<dbReference type="EMBL" id="UYRW01004007">
    <property type="protein sequence ID" value="VDM91983.1"/>
    <property type="molecule type" value="Genomic_DNA"/>
</dbReference>
<accession>A0A182ELD9</accession>
<name>A0A182ELD9_ONCOC</name>
<evidence type="ECO:0000313" key="2">
    <source>
        <dbReference type="EMBL" id="VDM91983.1"/>
    </source>
</evidence>
<keyword evidence="1" id="KW-0472">Membrane</keyword>
<reference evidence="4" key="1">
    <citation type="submission" date="2016-06" db="UniProtKB">
        <authorList>
            <consortium name="WormBaseParasite"/>
        </authorList>
    </citation>
    <scope>IDENTIFICATION</scope>
</reference>
<dbReference type="WBParaSite" id="nOo.2.0.1.t08929-RA">
    <property type="protein sequence ID" value="nOo.2.0.1.t08929-RA"/>
    <property type="gene ID" value="nOo.2.0.1.g08929"/>
</dbReference>
<proteinExistence type="predicted"/>
<dbReference type="Proteomes" id="UP000271087">
    <property type="component" value="Unassembled WGS sequence"/>
</dbReference>